<dbReference type="GO" id="GO:0004364">
    <property type="term" value="F:glutathione transferase activity"/>
    <property type="evidence" value="ECO:0007669"/>
    <property type="project" value="UniProtKB-EC"/>
</dbReference>
<dbReference type="EMBL" id="LOCO01000001">
    <property type="protein sequence ID" value="KXO12239.1"/>
    <property type="molecule type" value="Genomic_DNA"/>
</dbReference>
<dbReference type="PANTHER" id="PTHR43968">
    <property type="match status" value="1"/>
</dbReference>
<dbReference type="PROSITE" id="PS50404">
    <property type="entry name" value="GST_NTER"/>
    <property type="match status" value="1"/>
</dbReference>
<protein>
    <submittedName>
        <fullName evidence="3">Glutathione S-transferase</fullName>
        <ecNumber evidence="3">2.5.1.18</ecNumber>
    </submittedName>
</protein>
<dbReference type="SUPFAM" id="SSF52833">
    <property type="entry name" value="Thioredoxin-like"/>
    <property type="match status" value="1"/>
</dbReference>
<dbReference type="InterPro" id="IPR050983">
    <property type="entry name" value="GST_Omega/HSP26"/>
</dbReference>
<organism evidence="3 4">
    <name type="scientific">Marinobacter excellens LAMA 842</name>
    <dbReference type="NCBI Taxonomy" id="1306954"/>
    <lineage>
        <taxon>Bacteria</taxon>
        <taxon>Pseudomonadati</taxon>
        <taxon>Pseudomonadota</taxon>
        <taxon>Gammaproteobacteria</taxon>
        <taxon>Pseudomonadales</taxon>
        <taxon>Marinobacteraceae</taxon>
        <taxon>Marinobacter</taxon>
    </lineage>
</organism>
<dbReference type="Pfam" id="PF00043">
    <property type="entry name" value="GST_C"/>
    <property type="match status" value="1"/>
</dbReference>
<evidence type="ECO:0000259" key="1">
    <source>
        <dbReference type="PROSITE" id="PS50404"/>
    </source>
</evidence>
<dbReference type="Gene3D" id="1.20.1050.10">
    <property type="match status" value="1"/>
</dbReference>
<dbReference type="PROSITE" id="PS50405">
    <property type="entry name" value="GST_CTER"/>
    <property type="match status" value="1"/>
</dbReference>
<feature type="domain" description="GST C-terminal" evidence="2">
    <location>
        <begin position="85"/>
        <end position="245"/>
    </location>
</feature>
<dbReference type="Pfam" id="PF13417">
    <property type="entry name" value="GST_N_3"/>
    <property type="match status" value="1"/>
</dbReference>
<gene>
    <name evidence="3" type="ORF">J122_288</name>
</gene>
<feature type="domain" description="GST N-terminal" evidence="1">
    <location>
        <begin position="1"/>
        <end position="80"/>
    </location>
</feature>
<comment type="caution">
    <text evidence="3">The sequence shown here is derived from an EMBL/GenBank/DDBJ whole genome shotgun (WGS) entry which is preliminary data.</text>
</comment>
<dbReference type="GO" id="GO:0005737">
    <property type="term" value="C:cytoplasm"/>
    <property type="evidence" value="ECO:0007669"/>
    <property type="project" value="TreeGrafter"/>
</dbReference>
<keyword evidence="4" id="KW-1185">Reference proteome</keyword>
<accession>A0A137SII5</accession>
<name>A0A137SII5_9GAMM</name>
<dbReference type="InterPro" id="IPR010987">
    <property type="entry name" value="Glutathione-S-Trfase_C-like"/>
</dbReference>
<dbReference type="InterPro" id="IPR004045">
    <property type="entry name" value="Glutathione_S-Trfase_N"/>
</dbReference>
<keyword evidence="3" id="KW-0808">Transferase</keyword>
<dbReference type="Gene3D" id="3.40.30.10">
    <property type="entry name" value="Glutaredoxin"/>
    <property type="match status" value="1"/>
</dbReference>
<dbReference type="CDD" id="cd00570">
    <property type="entry name" value="GST_N_family"/>
    <property type="match status" value="1"/>
</dbReference>
<evidence type="ECO:0000313" key="3">
    <source>
        <dbReference type="EMBL" id="KXO12239.1"/>
    </source>
</evidence>
<dbReference type="RefSeq" id="WP_061330808.1">
    <property type="nucleotide sequence ID" value="NZ_LOCO01000001.1"/>
</dbReference>
<dbReference type="AlphaFoldDB" id="A0A137SII5"/>
<dbReference type="PATRIC" id="fig|1306954.6.peg.281"/>
<dbReference type="PANTHER" id="PTHR43968:SF6">
    <property type="entry name" value="GLUTATHIONE S-TRANSFERASE OMEGA"/>
    <property type="match status" value="1"/>
</dbReference>
<dbReference type="InterPro" id="IPR004046">
    <property type="entry name" value="GST_C"/>
</dbReference>
<dbReference type="PROSITE" id="PS51354">
    <property type="entry name" value="GLUTAREDOXIN_2"/>
    <property type="match status" value="1"/>
</dbReference>
<dbReference type="InterPro" id="IPR036249">
    <property type="entry name" value="Thioredoxin-like_sf"/>
</dbReference>
<dbReference type="InterPro" id="IPR036282">
    <property type="entry name" value="Glutathione-S-Trfase_C_sf"/>
</dbReference>
<reference evidence="4" key="1">
    <citation type="submission" date="2015-12" db="EMBL/GenBank/DDBJ databases">
        <authorList>
            <person name="Lima A."/>
            <person name="Farahani Zayas N."/>
            <person name="Castro Da Silva M.A."/>
            <person name="Cabral A."/>
            <person name="Pessatti M.L."/>
        </authorList>
    </citation>
    <scope>NUCLEOTIDE SEQUENCE [LARGE SCALE GENOMIC DNA]</scope>
    <source>
        <strain evidence="4">LAMA 842</strain>
    </source>
</reference>
<dbReference type="Proteomes" id="UP000070282">
    <property type="component" value="Unassembled WGS sequence"/>
</dbReference>
<evidence type="ECO:0000259" key="2">
    <source>
        <dbReference type="PROSITE" id="PS50405"/>
    </source>
</evidence>
<sequence length="245" mass="28350">MTVKLYQFCISHYSEKARWALDYKGVNYKPINLLPGQHARTITQMTGADSSVPVLDHDGQIVQGSAQIVDYLDQMFPDNPLTPEDPILREQALEWEKKLDEQAGPAIRTWVYHYFLQRPKVVVPLLAAGTPFYNRILLSLAFSRVDEIMRKWMKINQKTADAAQQTLEQLVTELTDIYRQRPYLVGDRFSRADLAAAALLAPLFQPPQYPVPWPKPARIPKPVQSWLEEWRPKLEPIEALYQKHR</sequence>
<evidence type="ECO:0000313" key="4">
    <source>
        <dbReference type="Proteomes" id="UP000070282"/>
    </source>
</evidence>
<dbReference type="EC" id="2.5.1.18" evidence="3"/>
<proteinExistence type="predicted"/>
<dbReference type="SUPFAM" id="SSF47616">
    <property type="entry name" value="GST C-terminal domain-like"/>
    <property type="match status" value="1"/>
</dbReference>